<evidence type="ECO:0000313" key="3">
    <source>
        <dbReference type="Proteomes" id="UP001145021"/>
    </source>
</evidence>
<feature type="region of interest" description="Disordered" evidence="1">
    <location>
        <begin position="58"/>
        <end position="95"/>
    </location>
</feature>
<reference evidence="2" key="1">
    <citation type="submission" date="2022-07" db="EMBL/GenBank/DDBJ databases">
        <title>Phylogenomic reconstructions and comparative analyses of Kickxellomycotina fungi.</title>
        <authorList>
            <person name="Reynolds N.K."/>
            <person name="Stajich J.E."/>
            <person name="Barry K."/>
            <person name="Grigoriev I.V."/>
            <person name="Crous P."/>
            <person name="Smith M.E."/>
        </authorList>
    </citation>
    <scope>NUCLEOTIDE SEQUENCE</scope>
    <source>
        <strain evidence="2">NBRC 105413</strain>
    </source>
</reference>
<protein>
    <submittedName>
        <fullName evidence="2">Uncharacterized protein</fullName>
    </submittedName>
</protein>
<dbReference type="EMBL" id="JANBOH010000232">
    <property type="protein sequence ID" value="KAJ1643673.1"/>
    <property type="molecule type" value="Genomic_DNA"/>
</dbReference>
<gene>
    <name evidence="2" type="ORF">LPJ64_004581</name>
</gene>
<name>A0A9W7XIT2_9FUNG</name>
<accession>A0A9W7XIT2</accession>
<proteinExistence type="predicted"/>
<sequence>MSRRITNFDYEIYPPESGFQSICARTLPGRTANFNGWCDSSWPRFNFGSDWPHHHTMAAPPSYHHQHHHHGHHGQHNSHMSPFYPHRHHHQQQQQQQYPSIMGGFFDPPPQRRATEVETFADRQVIRLRSDVFRDVKPTVQVKGDGIRVFAARVRTGTGKHGTVRQDNEFEYSTTVSPAFDVRRVMASRHGDELVITVPRK</sequence>
<evidence type="ECO:0000256" key="1">
    <source>
        <dbReference type="SAM" id="MobiDB-lite"/>
    </source>
</evidence>
<comment type="caution">
    <text evidence="2">The sequence shown here is derived from an EMBL/GenBank/DDBJ whole genome shotgun (WGS) entry which is preliminary data.</text>
</comment>
<keyword evidence="3" id="KW-1185">Reference proteome</keyword>
<dbReference type="AlphaFoldDB" id="A0A9W7XIT2"/>
<feature type="compositionally biased region" description="Basic residues" evidence="1">
    <location>
        <begin position="64"/>
        <end position="76"/>
    </location>
</feature>
<dbReference type="Proteomes" id="UP001145021">
    <property type="component" value="Unassembled WGS sequence"/>
</dbReference>
<evidence type="ECO:0000313" key="2">
    <source>
        <dbReference type="EMBL" id="KAJ1643673.1"/>
    </source>
</evidence>
<organism evidence="2 3">
    <name type="scientific">Coemansia asiatica</name>
    <dbReference type="NCBI Taxonomy" id="1052880"/>
    <lineage>
        <taxon>Eukaryota</taxon>
        <taxon>Fungi</taxon>
        <taxon>Fungi incertae sedis</taxon>
        <taxon>Zoopagomycota</taxon>
        <taxon>Kickxellomycotina</taxon>
        <taxon>Kickxellomycetes</taxon>
        <taxon>Kickxellales</taxon>
        <taxon>Kickxellaceae</taxon>
        <taxon>Coemansia</taxon>
    </lineage>
</organism>